<dbReference type="GO" id="GO:0043190">
    <property type="term" value="C:ATP-binding cassette (ABC) transporter complex"/>
    <property type="evidence" value="ECO:0007669"/>
    <property type="project" value="InterPro"/>
</dbReference>
<dbReference type="GO" id="GO:0042884">
    <property type="term" value="P:microcin transport"/>
    <property type="evidence" value="ECO:0007669"/>
    <property type="project" value="TreeGrafter"/>
</dbReference>
<name>A0A182D275_BLAVI</name>
<dbReference type="Gene3D" id="3.10.105.10">
    <property type="entry name" value="Dipeptide-binding Protein, Domain 3"/>
    <property type="match status" value="1"/>
</dbReference>
<gene>
    <name evidence="6" type="ORF">BV133_1911</name>
</gene>
<proteinExistence type="inferred from homology"/>
<feature type="chain" id="PRO_5008116235" evidence="4">
    <location>
        <begin position="33"/>
        <end position="632"/>
    </location>
</feature>
<dbReference type="EMBL" id="AP014854">
    <property type="protein sequence ID" value="BAR99504.1"/>
    <property type="molecule type" value="Genomic_DNA"/>
</dbReference>
<feature type="signal peptide" evidence="4">
    <location>
        <begin position="1"/>
        <end position="32"/>
    </location>
</feature>
<dbReference type="PIRSF" id="PIRSF002741">
    <property type="entry name" value="MppA"/>
    <property type="match status" value="1"/>
</dbReference>
<feature type="domain" description="Solute-binding protein family 5" evidence="5">
    <location>
        <begin position="121"/>
        <end position="533"/>
    </location>
</feature>
<dbReference type="GO" id="GO:1904680">
    <property type="term" value="F:peptide transmembrane transporter activity"/>
    <property type="evidence" value="ECO:0007669"/>
    <property type="project" value="TreeGrafter"/>
</dbReference>
<dbReference type="CDD" id="cd08497">
    <property type="entry name" value="MbnE-like"/>
    <property type="match status" value="1"/>
</dbReference>
<dbReference type="InterPro" id="IPR039424">
    <property type="entry name" value="SBP_5"/>
</dbReference>
<evidence type="ECO:0000259" key="5">
    <source>
        <dbReference type="Pfam" id="PF00496"/>
    </source>
</evidence>
<dbReference type="InterPro" id="IPR000914">
    <property type="entry name" value="SBP_5_dom"/>
</dbReference>
<evidence type="ECO:0000256" key="1">
    <source>
        <dbReference type="ARBA" id="ARBA00004418"/>
    </source>
</evidence>
<dbReference type="AlphaFoldDB" id="A0A182D275"/>
<dbReference type="GO" id="GO:0030288">
    <property type="term" value="C:outer membrane-bounded periplasmic space"/>
    <property type="evidence" value="ECO:0007669"/>
    <property type="project" value="TreeGrafter"/>
</dbReference>
<accession>A0A182D275</accession>
<comment type="similarity">
    <text evidence="2">Belongs to the bacterial solute-binding protein 5 family.</text>
</comment>
<dbReference type="KEGG" id="bvr:BVIR_2776"/>
<evidence type="ECO:0000256" key="4">
    <source>
        <dbReference type="SAM" id="SignalP"/>
    </source>
</evidence>
<dbReference type="PATRIC" id="fig|1079.6.peg.2914"/>
<dbReference type="SUPFAM" id="SSF53850">
    <property type="entry name" value="Periplasmic binding protein-like II"/>
    <property type="match status" value="1"/>
</dbReference>
<organism evidence="6">
    <name type="scientific">Blastochloris viridis</name>
    <name type="common">Rhodopseudomonas viridis</name>
    <dbReference type="NCBI Taxonomy" id="1079"/>
    <lineage>
        <taxon>Bacteria</taxon>
        <taxon>Pseudomonadati</taxon>
        <taxon>Pseudomonadota</taxon>
        <taxon>Alphaproteobacteria</taxon>
        <taxon>Hyphomicrobiales</taxon>
        <taxon>Blastochloridaceae</taxon>
        <taxon>Blastochloris</taxon>
    </lineage>
</organism>
<evidence type="ECO:0000256" key="3">
    <source>
        <dbReference type="ARBA" id="ARBA00022729"/>
    </source>
</evidence>
<dbReference type="Gene3D" id="3.40.190.10">
    <property type="entry name" value="Periplasmic binding protein-like II"/>
    <property type="match status" value="1"/>
</dbReference>
<reference evidence="6" key="1">
    <citation type="journal article" date="2015" name="Genome Announc.">
        <title>Complete Genome Sequence of the Bacteriochlorophyll b-Producing Photosynthetic Bacterium Blastochloris viridis.</title>
        <authorList>
            <person name="Tsukatani Y."/>
            <person name="Hirose Y."/>
            <person name="Harada J."/>
            <person name="Misawa N."/>
            <person name="Mori K."/>
            <person name="Inoue K."/>
            <person name="Tamiaki H."/>
        </authorList>
    </citation>
    <scope>NUCLEOTIDE SEQUENCE [LARGE SCALE GENOMIC DNA]</scope>
    <source>
        <strain evidence="6">DSM 133</strain>
    </source>
</reference>
<dbReference type="PANTHER" id="PTHR30290">
    <property type="entry name" value="PERIPLASMIC BINDING COMPONENT OF ABC TRANSPORTER"/>
    <property type="match status" value="1"/>
</dbReference>
<evidence type="ECO:0000313" key="6">
    <source>
        <dbReference type="EMBL" id="BAR99504.1"/>
    </source>
</evidence>
<dbReference type="PANTHER" id="PTHR30290:SF64">
    <property type="entry name" value="ABC TRANSPORTER PERIPLASMIC BINDING PROTEIN"/>
    <property type="match status" value="1"/>
</dbReference>
<sequence>MAWLDFRAVRLPVAAVAAAALAAALTIAPAKAEDAAKAGDKAWRHALSLLGEPKEQPGFAHFGYVNPDAPKGGTARLAAMGTFDNLNQVVANVRGNIALGLDLLYDTLMTPSLDEVGTSYGLLAEAVSYPADYSQVSYRLRPQARWHDGKPVTVEDVIWSFEVWRKNSPTSQRYYRHVKSVEKTGEREVTFVFDEPGNRELPQIVGEFQILPKHWWEGTDPSGKPRDVTTSTLEFPLGGGAYRIKSAEPGRTIVYERVADYWADKLPVNVGINNFDEVRFEYFRDSTVALEAFKADQLDWRTESSAKDWATAYDFPAVRDKRVVLEEFPIRSMGIMQAFAFNLRRDKFQDPRVRLAFDLAFDFEDMNQTLFFGQYHRIASFFEGTELASSGVPQGLELEILESVRDKVPPALFTEPYRTPSGSGPEAMRANLREAQKLLGEAGWEVKDRRLTNIKTGEPFMVEFLISQPSFERVVLRYKPTLERLGIVMSVRTVDDTQYQNRVRQFDFDVVVNSWGQSLSPGNEQRYYWGSEAADVPGTGNIGGIKNPAVDALIERIIFAKTREELVATTRALDRVLMWNRYVVPQWTYGKQRTARWDRFGKPERMPAYAAAAFPTIWWWKADATPAAEAKP</sequence>
<dbReference type="InterPro" id="IPR030678">
    <property type="entry name" value="Peptide/Ni-bd"/>
</dbReference>
<keyword evidence="3 4" id="KW-0732">Signal</keyword>
<dbReference type="GO" id="GO:0015833">
    <property type="term" value="P:peptide transport"/>
    <property type="evidence" value="ECO:0007669"/>
    <property type="project" value="TreeGrafter"/>
</dbReference>
<dbReference type="RefSeq" id="WP_417852033.1">
    <property type="nucleotide sequence ID" value="NZ_AP014854.2"/>
</dbReference>
<comment type="subcellular location">
    <subcellularLocation>
        <location evidence="1">Periplasm</location>
    </subcellularLocation>
</comment>
<protein>
    <submittedName>
        <fullName evidence="6">ABC transporter</fullName>
    </submittedName>
</protein>
<dbReference type="Pfam" id="PF00496">
    <property type="entry name" value="SBP_bac_5"/>
    <property type="match status" value="1"/>
</dbReference>
<evidence type="ECO:0000256" key="2">
    <source>
        <dbReference type="ARBA" id="ARBA00005695"/>
    </source>
</evidence>